<gene>
    <name evidence="2" type="ORF">PHLGIDRAFT_18312</name>
</gene>
<evidence type="ECO:0000313" key="3">
    <source>
        <dbReference type="Proteomes" id="UP000053257"/>
    </source>
</evidence>
<sequence>MRLIFEITQRSYRHILSYKLWHLVEYVSVSQLLTIARLNRVRAASEQKRFPVLASVGALMVATLIIVLLRRRLRHLSRVKAGDRAVVSDST</sequence>
<accession>A0A0C3SEI3</accession>
<keyword evidence="1" id="KW-1133">Transmembrane helix</keyword>
<evidence type="ECO:0000256" key="1">
    <source>
        <dbReference type="SAM" id="Phobius"/>
    </source>
</evidence>
<reference evidence="2 3" key="1">
    <citation type="journal article" date="2014" name="PLoS Genet.">
        <title>Analysis of the Phlebiopsis gigantea genome, transcriptome and secretome provides insight into its pioneer colonization strategies of wood.</title>
        <authorList>
            <person name="Hori C."/>
            <person name="Ishida T."/>
            <person name="Igarashi K."/>
            <person name="Samejima M."/>
            <person name="Suzuki H."/>
            <person name="Master E."/>
            <person name="Ferreira P."/>
            <person name="Ruiz-Duenas F.J."/>
            <person name="Held B."/>
            <person name="Canessa P."/>
            <person name="Larrondo L.F."/>
            <person name="Schmoll M."/>
            <person name="Druzhinina I.S."/>
            <person name="Kubicek C.P."/>
            <person name="Gaskell J.A."/>
            <person name="Kersten P."/>
            <person name="St John F."/>
            <person name="Glasner J."/>
            <person name="Sabat G."/>
            <person name="Splinter BonDurant S."/>
            <person name="Syed K."/>
            <person name="Yadav J."/>
            <person name="Mgbeahuruike A.C."/>
            <person name="Kovalchuk A."/>
            <person name="Asiegbu F.O."/>
            <person name="Lackner G."/>
            <person name="Hoffmeister D."/>
            <person name="Rencoret J."/>
            <person name="Gutierrez A."/>
            <person name="Sun H."/>
            <person name="Lindquist E."/>
            <person name="Barry K."/>
            <person name="Riley R."/>
            <person name="Grigoriev I.V."/>
            <person name="Henrissat B."/>
            <person name="Kues U."/>
            <person name="Berka R.M."/>
            <person name="Martinez A.T."/>
            <person name="Covert S.F."/>
            <person name="Blanchette R.A."/>
            <person name="Cullen D."/>
        </authorList>
    </citation>
    <scope>NUCLEOTIDE SEQUENCE [LARGE SCALE GENOMIC DNA]</scope>
    <source>
        <strain evidence="2 3">11061_1 CR5-6</strain>
    </source>
</reference>
<proteinExistence type="predicted"/>
<name>A0A0C3SEI3_PHLG1</name>
<evidence type="ECO:0000313" key="2">
    <source>
        <dbReference type="EMBL" id="KIP10535.1"/>
    </source>
</evidence>
<keyword evidence="3" id="KW-1185">Reference proteome</keyword>
<protein>
    <submittedName>
        <fullName evidence="2">Uncharacterized protein</fullName>
    </submittedName>
</protein>
<dbReference type="Proteomes" id="UP000053257">
    <property type="component" value="Unassembled WGS sequence"/>
</dbReference>
<dbReference type="HOGENOM" id="CLU_2427789_0_0_1"/>
<feature type="transmembrane region" description="Helical" evidence="1">
    <location>
        <begin position="50"/>
        <end position="69"/>
    </location>
</feature>
<keyword evidence="1" id="KW-0812">Transmembrane</keyword>
<dbReference type="AlphaFoldDB" id="A0A0C3SEI3"/>
<dbReference type="EMBL" id="KN840454">
    <property type="protein sequence ID" value="KIP10535.1"/>
    <property type="molecule type" value="Genomic_DNA"/>
</dbReference>
<keyword evidence="1" id="KW-0472">Membrane</keyword>
<organism evidence="2 3">
    <name type="scientific">Phlebiopsis gigantea (strain 11061_1 CR5-6)</name>
    <name type="common">White-rot fungus</name>
    <name type="synonym">Peniophora gigantea</name>
    <dbReference type="NCBI Taxonomy" id="745531"/>
    <lineage>
        <taxon>Eukaryota</taxon>
        <taxon>Fungi</taxon>
        <taxon>Dikarya</taxon>
        <taxon>Basidiomycota</taxon>
        <taxon>Agaricomycotina</taxon>
        <taxon>Agaricomycetes</taxon>
        <taxon>Polyporales</taxon>
        <taxon>Phanerochaetaceae</taxon>
        <taxon>Phlebiopsis</taxon>
    </lineage>
</organism>